<reference evidence="1 2" key="1">
    <citation type="submission" date="2019-02" db="EMBL/GenBank/DDBJ databases">
        <title>Deep-cultivation of Planctomycetes and their phenomic and genomic characterization uncovers novel biology.</title>
        <authorList>
            <person name="Wiegand S."/>
            <person name="Jogler M."/>
            <person name="Boedeker C."/>
            <person name="Pinto D."/>
            <person name="Vollmers J."/>
            <person name="Rivas-Marin E."/>
            <person name="Kohn T."/>
            <person name="Peeters S.H."/>
            <person name="Heuer A."/>
            <person name="Rast P."/>
            <person name="Oberbeckmann S."/>
            <person name="Bunk B."/>
            <person name="Jeske O."/>
            <person name="Meyerdierks A."/>
            <person name="Storesund J.E."/>
            <person name="Kallscheuer N."/>
            <person name="Luecker S."/>
            <person name="Lage O.M."/>
            <person name="Pohl T."/>
            <person name="Merkel B.J."/>
            <person name="Hornburger P."/>
            <person name="Mueller R.-W."/>
            <person name="Bruemmer F."/>
            <person name="Labrenz M."/>
            <person name="Spormann A.M."/>
            <person name="Op den Camp H."/>
            <person name="Overmann J."/>
            <person name="Amann R."/>
            <person name="Jetten M.S.M."/>
            <person name="Mascher T."/>
            <person name="Medema M.H."/>
            <person name="Devos D.P."/>
            <person name="Kaster A.-K."/>
            <person name="Ovreas L."/>
            <person name="Rohde M."/>
            <person name="Galperin M.Y."/>
            <person name="Jogler C."/>
        </authorList>
    </citation>
    <scope>NUCLEOTIDE SEQUENCE [LARGE SCALE GENOMIC DNA]</scope>
    <source>
        <strain evidence="1 2">Q31a</strain>
    </source>
</reference>
<evidence type="ECO:0000313" key="1">
    <source>
        <dbReference type="EMBL" id="QDV26379.1"/>
    </source>
</evidence>
<accession>A0A518GCQ7</accession>
<protein>
    <submittedName>
        <fullName evidence="1">Uncharacterized protein</fullName>
    </submittedName>
</protein>
<keyword evidence="2" id="KW-1185">Reference proteome</keyword>
<organism evidence="1 2">
    <name type="scientific">Aureliella helgolandensis</name>
    <dbReference type="NCBI Taxonomy" id="2527968"/>
    <lineage>
        <taxon>Bacteria</taxon>
        <taxon>Pseudomonadati</taxon>
        <taxon>Planctomycetota</taxon>
        <taxon>Planctomycetia</taxon>
        <taxon>Pirellulales</taxon>
        <taxon>Pirellulaceae</taxon>
        <taxon>Aureliella</taxon>
    </lineage>
</organism>
<sequence length="42" mass="4891">MGWTAPWYSTADSDEALKTRDGGDLRCYRQADEQVFQTYETK</sequence>
<evidence type="ECO:0000313" key="2">
    <source>
        <dbReference type="Proteomes" id="UP000318017"/>
    </source>
</evidence>
<dbReference type="AlphaFoldDB" id="A0A518GCQ7"/>
<dbReference type="EMBL" id="CP036298">
    <property type="protein sequence ID" value="QDV26379.1"/>
    <property type="molecule type" value="Genomic_DNA"/>
</dbReference>
<gene>
    <name evidence="1" type="ORF">Q31a_47530</name>
</gene>
<name>A0A518GCQ7_9BACT</name>
<dbReference type="Proteomes" id="UP000318017">
    <property type="component" value="Chromosome"/>
</dbReference>
<dbReference type="KEGG" id="ahel:Q31a_47530"/>
<proteinExistence type="predicted"/>